<name>A0A4P7D228_9BURK</name>
<keyword evidence="1" id="KW-1133">Transmembrane helix</keyword>
<feature type="domain" description="TadE-like" evidence="2">
    <location>
        <begin position="23"/>
        <end position="65"/>
    </location>
</feature>
<evidence type="ECO:0000313" key="3">
    <source>
        <dbReference type="EMBL" id="QBR01257.1"/>
    </source>
</evidence>
<evidence type="ECO:0000256" key="1">
    <source>
        <dbReference type="SAM" id="Phobius"/>
    </source>
</evidence>
<gene>
    <name evidence="3" type="ORF">E1956_29035</name>
</gene>
<dbReference type="OrthoDB" id="9008581at2"/>
<proteinExistence type="predicted"/>
<dbReference type="AlphaFoldDB" id="A0A4P7D228"/>
<dbReference type="InterPro" id="IPR012495">
    <property type="entry name" value="TadE-like_dom"/>
</dbReference>
<accession>A0A4P7D228</accession>
<feature type="transmembrane region" description="Helical" evidence="1">
    <location>
        <begin position="29"/>
        <end position="51"/>
    </location>
</feature>
<evidence type="ECO:0000313" key="4">
    <source>
        <dbReference type="Proteomes" id="UP000295727"/>
    </source>
</evidence>
<dbReference type="EMBL" id="CP038150">
    <property type="protein sequence ID" value="QBR01257.1"/>
    <property type="molecule type" value="Genomic_DNA"/>
</dbReference>
<keyword evidence="1" id="KW-0472">Membrane</keyword>
<keyword evidence="1" id="KW-0812">Transmembrane</keyword>
<sequence length="182" mass="19574">MPEQNQTKSVRPRATKLLPRERGATTLEFVLILPFFLFVVFMIIEFGLVFVAQELLDNAARDGARQLRIGTLSGSSYSTALTTAVCNDLTFTTFSLLPSCTTTIQIYVAAAPSGSPAGTGFLSLKTAAVTGTSMVQTKAAVSANYDVLMQIAYPYPWQVPGLSLLTGTTLLTSTIAFQTEPY</sequence>
<protein>
    <submittedName>
        <fullName evidence="3">Pilus assembly protein</fullName>
    </submittedName>
</protein>
<keyword evidence="4" id="KW-1185">Reference proteome</keyword>
<organism evidence="3 4">
    <name type="scientific">Paraburkholderia pallida</name>
    <dbReference type="NCBI Taxonomy" id="2547399"/>
    <lineage>
        <taxon>Bacteria</taxon>
        <taxon>Pseudomonadati</taxon>
        <taxon>Pseudomonadota</taxon>
        <taxon>Betaproteobacteria</taxon>
        <taxon>Burkholderiales</taxon>
        <taxon>Burkholderiaceae</taxon>
        <taxon>Paraburkholderia</taxon>
    </lineage>
</organism>
<dbReference type="Proteomes" id="UP000295727">
    <property type="component" value="Chromosome 3"/>
</dbReference>
<dbReference type="Pfam" id="PF07811">
    <property type="entry name" value="TadE"/>
    <property type="match status" value="1"/>
</dbReference>
<dbReference type="RefSeq" id="WP_134755712.1">
    <property type="nucleotide sequence ID" value="NZ_CP038150.1"/>
</dbReference>
<dbReference type="KEGG" id="ppai:E1956_29035"/>
<reference evidence="3 4" key="1">
    <citation type="submission" date="2019-03" db="EMBL/GenBank/DDBJ databases">
        <title>Paraburkholderia sp. 7MH5, isolated from subtropical forest soil.</title>
        <authorList>
            <person name="Gao Z.-H."/>
            <person name="Qiu L.-H."/>
        </authorList>
    </citation>
    <scope>NUCLEOTIDE SEQUENCE [LARGE SCALE GENOMIC DNA]</scope>
    <source>
        <strain evidence="3 4">7MH5</strain>
    </source>
</reference>
<evidence type="ECO:0000259" key="2">
    <source>
        <dbReference type="Pfam" id="PF07811"/>
    </source>
</evidence>